<dbReference type="Gene3D" id="3.70.10.10">
    <property type="match status" value="1"/>
</dbReference>
<evidence type="ECO:0000256" key="9">
    <source>
        <dbReference type="PIRNR" id="PIRNR000804"/>
    </source>
</evidence>
<dbReference type="AlphaFoldDB" id="A0A1F6BTD1"/>
<dbReference type="PANTHER" id="PTHR30478">
    <property type="entry name" value="DNA POLYMERASE III SUBUNIT BETA"/>
    <property type="match status" value="1"/>
</dbReference>
<comment type="similarity">
    <text evidence="2 9">Belongs to the beta sliding clamp family.</text>
</comment>
<proteinExistence type="inferred from homology"/>
<sequence length="367" mass="40575">MVEKSVGGEHTSLPILKHVLLRAQNEKLTLTTTDLELVIEYSLLCKVVREGSFTVPFQVFYNIVKNLSSERITLEQIAGSIDSPQHQTLHIITENYEANIHGQASDDFPIIPVLSEVRGEITLPFSVFLEAMSQTSQATLYSDIRPEISGIHIQICDGELAFAATDSFRLAERIIAVNSFTSSSRDVSLTIPIRTVSTMPKLLFEASTGEDGEIRISYDSTQILFLVPRGRVISRLVAGVFPDYRQIIPSGFKSEAFLDRLEFLNAVRTVSSLSGKGNDVLLEASGGKKFLEIKSSQGALGENVYKMPANIEGEGFELTFNWKYLLDGLKTFKGPEISLAIAGNDKPAMLRSKGEHRLLYVVMPIRG</sequence>
<keyword evidence="5 9" id="KW-0548">Nucleotidyltransferase</keyword>
<keyword evidence="3 9" id="KW-0963">Cytoplasm</keyword>
<dbReference type="InterPro" id="IPR022634">
    <property type="entry name" value="DNA_polIII_beta_N"/>
</dbReference>
<evidence type="ECO:0000256" key="5">
    <source>
        <dbReference type="ARBA" id="ARBA00022695"/>
    </source>
</evidence>
<dbReference type="EMBL" id="MFKK01000030">
    <property type="protein sequence ID" value="OGG40219.1"/>
    <property type="molecule type" value="Genomic_DNA"/>
</dbReference>
<keyword evidence="4 9" id="KW-0808">Transferase</keyword>
<dbReference type="NCBIfam" id="TIGR00663">
    <property type="entry name" value="dnan"/>
    <property type="match status" value="1"/>
</dbReference>
<dbReference type="CDD" id="cd00140">
    <property type="entry name" value="beta_clamp"/>
    <property type="match status" value="1"/>
</dbReference>
<evidence type="ECO:0000256" key="7">
    <source>
        <dbReference type="ARBA" id="ARBA00022932"/>
    </source>
</evidence>
<dbReference type="GO" id="GO:0009360">
    <property type="term" value="C:DNA polymerase III complex"/>
    <property type="evidence" value="ECO:0007669"/>
    <property type="project" value="InterPro"/>
</dbReference>
<keyword evidence="8" id="KW-0238">DNA-binding</keyword>
<dbReference type="InterPro" id="IPR022637">
    <property type="entry name" value="DNA_polIII_beta_cen"/>
</dbReference>
<dbReference type="PANTHER" id="PTHR30478:SF0">
    <property type="entry name" value="BETA SLIDING CLAMP"/>
    <property type="match status" value="1"/>
</dbReference>
<name>A0A1F6BTD1_9BACT</name>
<dbReference type="GO" id="GO:0008408">
    <property type="term" value="F:3'-5' exonuclease activity"/>
    <property type="evidence" value="ECO:0007669"/>
    <property type="project" value="InterPro"/>
</dbReference>
<dbReference type="GO" id="GO:0006271">
    <property type="term" value="P:DNA strand elongation involved in DNA replication"/>
    <property type="evidence" value="ECO:0007669"/>
    <property type="project" value="TreeGrafter"/>
</dbReference>
<comment type="caution">
    <text evidence="13">The sequence shown here is derived from an EMBL/GenBank/DDBJ whole genome shotgun (WGS) entry which is preliminary data.</text>
</comment>
<keyword evidence="7 9" id="KW-0239">DNA-directed DNA polymerase</keyword>
<gene>
    <name evidence="13" type="ORF">A3A21_02485</name>
</gene>
<dbReference type="GO" id="GO:0003887">
    <property type="term" value="F:DNA-directed DNA polymerase activity"/>
    <property type="evidence" value="ECO:0007669"/>
    <property type="project" value="UniProtKB-UniRule"/>
</dbReference>
<evidence type="ECO:0000313" key="13">
    <source>
        <dbReference type="EMBL" id="OGG40219.1"/>
    </source>
</evidence>
<dbReference type="Gene3D" id="3.10.150.10">
    <property type="entry name" value="DNA Polymerase III, subunit A, domain 2"/>
    <property type="match status" value="1"/>
</dbReference>
<feature type="domain" description="DNA polymerase III beta sliding clamp N-terminal" evidence="10">
    <location>
        <begin position="9"/>
        <end position="112"/>
    </location>
</feature>
<dbReference type="Proteomes" id="UP000176996">
    <property type="component" value="Unassembled WGS sequence"/>
</dbReference>
<feature type="domain" description="DNA polymerase III beta sliding clamp C-terminal" evidence="12">
    <location>
        <begin position="245"/>
        <end position="366"/>
    </location>
</feature>
<dbReference type="PIRSF" id="PIRSF000804">
    <property type="entry name" value="DNA_pol_III_b"/>
    <property type="match status" value="1"/>
</dbReference>
<evidence type="ECO:0000256" key="6">
    <source>
        <dbReference type="ARBA" id="ARBA00022705"/>
    </source>
</evidence>
<feature type="domain" description="DNA polymerase III beta sliding clamp central" evidence="11">
    <location>
        <begin position="123"/>
        <end position="243"/>
    </location>
</feature>
<dbReference type="SMART" id="SM00480">
    <property type="entry name" value="POL3Bc"/>
    <property type="match status" value="1"/>
</dbReference>
<comment type="subcellular location">
    <subcellularLocation>
        <location evidence="1 9">Cytoplasm</location>
    </subcellularLocation>
</comment>
<evidence type="ECO:0000313" key="14">
    <source>
        <dbReference type="Proteomes" id="UP000176996"/>
    </source>
</evidence>
<protein>
    <recommendedName>
        <fullName evidence="9">Beta sliding clamp</fullName>
    </recommendedName>
</protein>
<evidence type="ECO:0000259" key="10">
    <source>
        <dbReference type="Pfam" id="PF00712"/>
    </source>
</evidence>
<dbReference type="InterPro" id="IPR046938">
    <property type="entry name" value="DNA_clamp_sf"/>
</dbReference>
<dbReference type="Pfam" id="PF02767">
    <property type="entry name" value="DNA_pol3_beta_2"/>
    <property type="match status" value="1"/>
</dbReference>
<evidence type="ECO:0000256" key="1">
    <source>
        <dbReference type="ARBA" id="ARBA00004496"/>
    </source>
</evidence>
<dbReference type="STRING" id="1798471.A3A21_02485"/>
<keyword evidence="6 9" id="KW-0235">DNA replication</keyword>
<evidence type="ECO:0000256" key="8">
    <source>
        <dbReference type="ARBA" id="ARBA00023125"/>
    </source>
</evidence>
<accession>A0A1F6BTD1</accession>
<dbReference type="Pfam" id="PF00712">
    <property type="entry name" value="DNA_pol3_beta"/>
    <property type="match status" value="1"/>
</dbReference>
<organism evidence="13 14">
    <name type="scientific">Candidatus Jorgensenbacteria bacterium RIFCSPLOWO2_01_FULL_45_25b</name>
    <dbReference type="NCBI Taxonomy" id="1798471"/>
    <lineage>
        <taxon>Bacteria</taxon>
        <taxon>Candidatus Joergenseniibacteriota</taxon>
    </lineage>
</organism>
<reference evidence="13 14" key="1">
    <citation type="journal article" date="2016" name="Nat. Commun.">
        <title>Thousands of microbial genomes shed light on interconnected biogeochemical processes in an aquifer system.</title>
        <authorList>
            <person name="Anantharaman K."/>
            <person name="Brown C.T."/>
            <person name="Hug L.A."/>
            <person name="Sharon I."/>
            <person name="Castelle C.J."/>
            <person name="Probst A.J."/>
            <person name="Thomas B.C."/>
            <person name="Singh A."/>
            <person name="Wilkins M.J."/>
            <person name="Karaoz U."/>
            <person name="Brodie E.L."/>
            <person name="Williams K.H."/>
            <person name="Hubbard S.S."/>
            <person name="Banfield J.F."/>
        </authorList>
    </citation>
    <scope>NUCLEOTIDE SEQUENCE [LARGE SCALE GENOMIC DNA]</scope>
</reference>
<evidence type="ECO:0000259" key="11">
    <source>
        <dbReference type="Pfam" id="PF02767"/>
    </source>
</evidence>
<dbReference type="GO" id="GO:0003677">
    <property type="term" value="F:DNA binding"/>
    <property type="evidence" value="ECO:0007669"/>
    <property type="project" value="UniProtKB-UniRule"/>
</dbReference>
<dbReference type="InterPro" id="IPR022635">
    <property type="entry name" value="DNA_polIII_beta_C"/>
</dbReference>
<dbReference type="InterPro" id="IPR001001">
    <property type="entry name" value="DNA_polIII_beta"/>
</dbReference>
<evidence type="ECO:0000256" key="3">
    <source>
        <dbReference type="ARBA" id="ARBA00022490"/>
    </source>
</evidence>
<dbReference type="Pfam" id="PF02768">
    <property type="entry name" value="DNA_pol3_beta_3"/>
    <property type="match status" value="1"/>
</dbReference>
<dbReference type="GO" id="GO:0005737">
    <property type="term" value="C:cytoplasm"/>
    <property type="evidence" value="ECO:0007669"/>
    <property type="project" value="UniProtKB-SubCell"/>
</dbReference>
<comment type="function">
    <text evidence="9">Confers DNA tethering and processivity to DNA polymerases and other proteins. Acts as a clamp, forming a ring around DNA (a reaction catalyzed by the clamp-loading complex) which diffuses in an ATP-independent manner freely and bidirectionally along dsDNA. Initially characterized for its ability to contact the catalytic subunit of DNA polymerase III (Pol III), a complex, multichain enzyme responsible for most of the replicative synthesis in bacteria; Pol III exhibits 3'-5' exonuclease proofreading activity. The beta chain is required for initiation of replication as well as for processivity of DNA replication.</text>
</comment>
<evidence type="ECO:0000259" key="12">
    <source>
        <dbReference type="Pfam" id="PF02768"/>
    </source>
</evidence>
<evidence type="ECO:0000256" key="2">
    <source>
        <dbReference type="ARBA" id="ARBA00010752"/>
    </source>
</evidence>
<evidence type="ECO:0000256" key="4">
    <source>
        <dbReference type="ARBA" id="ARBA00022679"/>
    </source>
</evidence>
<comment type="subunit">
    <text evidence="9">Forms a ring-shaped head-to-tail homodimer around DNA.</text>
</comment>
<dbReference type="SUPFAM" id="SSF55979">
    <property type="entry name" value="DNA clamp"/>
    <property type="match status" value="3"/>
</dbReference>